<dbReference type="InterPro" id="IPR023415">
    <property type="entry name" value="LDLR_class-A_CS"/>
</dbReference>
<dbReference type="InParanoid" id="A0A1V9XZ56"/>
<dbReference type="CDD" id="cd00112">
    <property type="entry name" value="LDLa"/>
    <property type="match status" value="1"/>
</dbReference>
<dbReference type="InterPro" id="IPR036055">
    <property type="entry name" value="LDL_receptor-like_sf"/>
</dbReference>
<feature type="transmembrane region" description="Helical" evidence="4">
    <location>
        <begin position="167"/>
        <end position="191"/>
    </location>
</feature>
<dbReference type="PANTHER" id="PTHR46876">
    <property type="entry name" value="LOW-DENSITY LIPOPROTEIN RECEPTOR-RELATED PROTEIN 11"/>
    <property type="match status" value="1"/>
</dbReference>
<protein>
    <submittedName>
        <fullName evidence="5">Uncharacterized protein</fullName>
    </submittedName>
</protein>
<dbReference type="PANTHER" id="PTHR46876:SF1">
    <property type="entry name" value="LOW-DENSITY LIPOPROTEIN RECEPTOR-RELATED PROTEIN 11"/>
    <property type="match status" value="1"/>
</dbReference>
<dbReference type="AlphaFoldDB" id="A0A1V9XZ56"/>
<evidence type="ECO:0000313" key="5">
    <source>
        <dbReference type="EMBL" id="OQR78749.1"/>
    </source>
</evidence>
<dbReference type="PROSITE" id="PS50068">
    <property type="entry name" value="LDLRA_2"/>
    <property type="match status" value="1"/>
</dbReference>
<evidence type="ECO:0000256" key="4">
    <source>
        <dbReference type="SAM" id="Phobius"/>
    </source>
</evidence>
<feature type="non-terminal residue" evidence="5">
    <location>
        <position position="1"/>
    </location>
</feature>
<evidence type="ECO:0000256" key="1">
    <source>
        <dbReference type="ARBA" id="ARBA00023157"/>
    </source>
</evidence>
<proteinExistence type="predicted"/>
<keyword evidence="4" id="KW-1133">Transmembrane helix</keyword>
<feature type="region of interest" description="Disordered" evidence="3">
    <location>
        <begin position="35"/>
        <end position="62"/>
    </location>
</feature>
<keyword evidence="4" id="KW-0472">Membrane</keyword>
<feature type="compositionally biased region" description="Basic and acidic residues" evidence="3">
    <location>
        <begin position="127"/>
        <end position="141"/>
    </location>
</feature>
<gene>
    <name evidence="5" type="ORF">BIW11_06205</name>
</gene>
<keyword evidence="6" id="KW-1185">Reference proteome</keyword>
<dbReference type="SMART" id="SM00192">
    <property type="entry name" value="LDLa"/>
    <property type="match status" value="1"/>
</dbReference>
<reference evidence="5 6" key="1">
    <citation type="journal article" date="2017" name="Gigascience">
        <title>Draft genome of the honey bee ectoparasitic mite, Tropilaelaps mercedesae, is shaped by the parasitic life history.</title>
        <authorList>
            <person name="Dong X."/>
            <person name="Armstrong S.D."/>
            <person name="Xia D."/>
            <person name="Makepeace B.L."/>
            <person name="Darby A.C."/>
            <person name="Kadowaki T."/>
        </authorList>
    </citation>
    <scope>NUCLEOTIDE SEQUENCE [LARGE SCALE GENOMIC DNA]</scope>
    <source>
        <strain evidence="5">Wuxi-XJTLU</strain>
    </source>
</reference>
<comment type="caution">
    <text evidence="5">The sequence shown here is derived from an EMBL/GenBank/DDBJ whole genome shotgun (WGS) entry which is preliminary data.</text>
</comment>
<accession>A0A1V9XZ56</accession>
<keyword evidence="4" id="KW-0812">Transmembrane</keyword>
<feature type="compositionally biased region" description="Polar residues" evidence="3">
    <location>
        <begin position="142"/>
        <end position="152"/>
    </location>
</feature>
<feature type="compositionally biased region" description="Polar residues" evidence="3">
    <location>
        <begin position="104"/>
        <end position="120"/>
    </location>
</feature>
<feature type="region of interest" description="Disordered" evidence="3">
    <location>
        <begin position="100"/>
        <end position="153"/>
    </location>
</feature>
<dbReference type="STRING" id="418985.A0A1V9XZ56"/>
<dbReference type="OrthoDB" id="9988974at2759"/>
<evidence type="ECO:0000256" key="2">
    <source>
        <dbReference type="PROSITE-ProRule" id="PRU00124"/>
    </source>
</evidence>
<sequence>GNHMELNGCFRCIDNSACISMRKVCDGRFDCRDRSDEATCQPNNNSNRNHVRYRGGEPENEPAYVMDSSARLKTIHRRPDQTDNKLKGRPRFNTPEIDQEEIQHQASQGQSQPKSPNAKESSIGKVKKPDRNNVQEHERDSPSMSISFTQVDSGEKHASTTEVQSGAILAIALGLCVTALLLVLVGCKLRLVRRRLVNWRRENRKGLSLLADDDDEDEDEDVVHGII</sequence>
<dbReference type="SUPFAM" id="SSF57424">
    <property type="entry name" value="LDL receptor-like module"/>
    <property type="match status" value="1"/>
</dbReference>
<dbReference type="EMBL" id="MNPL01001857">
    <property type="protein sequence ID" value="OQR78749.1"/>
    <property type="molecule type" value="Genomic_DNA"/>
</dbReference>
<dbReference type="Gene3D" id="4.10.400.10">
    <property type="entry name" value="Low-density Lipoprotein Receptor"/>
    <property type="match status" value="1"/>
</dbReference>
<dbReference type="Pfam" id="PF00057">
    <property type="entry name" value="Ldl_recept_a"/>
    <property type="match status" value="1"/>
</dbReference>
<dbReference type="PROSITE" id="PS01209">
    <property type="entry name" value="LDLRA_1"/>
    <property type="match status" value="1"/>
</dbReference>
<evidence type="ECO:0000313" key="6">
    <source>
        <dbReference type="Proteomes" id="UP000192247"/>
    </source>
</evidence>
<name>A0A1V9XZ56_9ACAR</name>
<dbReference type="Proteomes" id="UP000192247">
    <property type="component" value="Unassembled WGS sequence"/>
</dbReference>
<comment type="caution">
    <text evidence="2">Lacks conserved residue(s) required for the propagation of feature annotation.</text>
</comment>
<feature type="compositionally biased region" description="Polar residues" evidence="3">
    <location>
        <begin position="38"/>
        <end position="48"/>
    </location>
</feature>
<organism evidence="5 6">
    <name type="scientific">Tropilaelaps mercedesae</name>
    <dbReference type="NCBI Taxonomy" id="418985"/>
    <lineage>
        <taxon>Eukaryota</taxon>
        <taxon>Metazoa</taxon>
        <taxon>Ecdysozoa</taxon>
        <taxon>Arthropoda</taxon>
        <taxon>Chelicerata</taxon>
        <taxon>Arachnida</taxon>
        <taxon>Acari</taxon>
        <taxon>Parasitiformes</taxon>
        <taxon>Mesostigmata</taxon>
        <taxon>Gamasina</taxon>
        <taxon>Dermanyssoidea</taxon>
        <taxon>Laelapidae</taxon>
        <taxon>Tropilaelaps</taxon>
    </lineage>
</organism>
<dbReference type="InterPro" id="IPR002172">
    <property type="entry name" value="LDrepeatLR_classA_rpt"/>
</dbReference>
<keyword evidence="1 2" id="KW-1015">Disulfide bond</keyword>
<feature type="disulfide bond" evidence="2">
    <location>
        <begin position="25"/>
        <end position="40"/>
    </location>
</feature>
<evidence type="ECO:0000256" key="3">
    <source>
        <dbReference type="SAM" id="MobiDB-lite"/>
    </source>
</evidence>